<dbReference type="InterPro" id="IPR004680">
    <property type="entry name" value="Cit_transptr-like_dom"/>
</dbReference>
<feature type="transmembrane region" description="Helical" evidence="7">
    <location>
        <begin position="568"/>
        <end position="588"/>
    </location>
</feature>
<evidence type="ECO:0000256" key="4">
    <source>
        <dbReference type="ARBA" id="ARBA00022737"/>
    </source>
</evidence>
<feature type="transmembrane region" description="Helical" evidence="7">
    <location>
        <begin position="6"/>
        <end position="21"/>
    </location>
</feature>
<sequence>MLINQVLAFAIIALMMAAFVWGRFRYDLVACGALIAALAAGVVPYDKAFSGFSDDIVIIVGSALLVSAGVARSGIMEFALQRCAPNVTGVRAQLVLLVAVVTILSAFIKNIGALAIMIPIAFQFARRSKTSPSVFLMPMAFGSLLGGLMTQIGTSPNIVVSRIREEITGTAFTMFDFTPVGAALAAAGIVFLALFYWLVPVRTRESSSIHEALDSHSYVTEARVVADSAVNGKSVADLLKYAGGEVVVTSILRARAQRIMPLPDAVLHEGDIMLIEGLPEALDRVVAQAKLSVTGSRRAAGGGSNESSTAIEAVVGEHSPLIGWSAQQLALYDRFNVNLLAVSRKGERISERLGAVTLRMGDVIVLQGNPLRLPEILRELGALPLAERPILLGSVRRGVVPVLILAAAMGSTAGDLLPVPIAFFTAAVAMVLFRVIPARDIYSAIDGPILVMLATLIPVSDSLRRSGATDVIAMWLADIGAALPPAGALALMLVVAMIVTPFLNNAATVLVVAPIAASFAATLGYRPEAFLMAVAIGAGCDFLTPIGHQCNTLVMGPGGYRFSDYPRLGLPLSILVILVAVPMLMLVWPLR</sequence>
<evidence type="ECO:0000256" key="1">
    <source>
        <dbReference type="ARBA" id="ARBA00004141"/>
    </source>
</evidence>
<keyword evidence="6 7" id="KW-0472">Membrane</keyword>
<feature type="transmembrane region" description="Helical" evidence="7">
    <location>
        <begin position="94"/>
        <end position="122"/>
    </location>
</feature>
<feature type="transmembrane region" description="Helical" evidence="7">
    <location>
        <begin position="505"/>
        <end position="523"/>
    </location>
</feature>
<comment type="caution">
    <text evidence="9">The sequence shown here is derived from an EMBL/GenBank/DDBJ whole genome shotgun (WGS) entry which is preliminary data.</text>
</comment>
<dbReference type="GO" id="GO:0006813">
    <property type="term" value="P:potassium ion transport"/>
    <property type="evidence" value="ECO:0007669"/>
    <property type="project" value="InterPro"/>
</dbReference>
<dbReference type="InterPro" id="IPR051679">
    <property type="entry name" value="DASS-Related_Transporters"/>
</dbReference>
<feature type="transmembrane region" description="Helical" evidence="7">
    <location>
        <begin position="471"/>
        <end position="499"/>
    </location>
</feature>
<dbReference type="PANTHER" id="PTHR43652:SF2">
    <property type="entry name" value="BASIC AMINO ACID ANTIPORTER YFCC-RELATED"/>
    <property type="match status" value="1"/>
</dbReference>
<feature type="transmembrane region" description="Helical" evidence="7">
    <location>
        <begin position="416"/>
        <end position="435"/>
    </location>
</feature>
<protein>
    <submittedName>
        <fullName evidence="9">SLC13 family permease</fullName>
    </submittedName>
</protein>
<evidence type="ECO:0000259" key="8">
    <source>
        <dbReference type="PROSITE" id="PS51202"/>
    </source>
</evidence>
<dbReference type="InterPro" id="IPR006037">
    <property type="entry name" value="RCK_C"/>
</dbReference>
<dbReference type="AlphaFoldDB" id="A0A2A6FJF0"/>
<dbReference type="PROSITE" id="PS51202">
    <property type="entry name" value="RCK_C"/>
    <property type="match status" value="2"/>
</dbReference>
<feature type="domain" description="RCK C-terminal" evidence="8">
    <location>
        <begin position="207"/>
        <end position="291"/>
    </location>
</feature>
<gene>
    <name evidence="9" type="ORF">CN311_06830</name>
</gene>
<keyword evidence="4" id="KW-0677">Repeat</keyword>
<feature type="transmembrane region" description="Helical" evidence="7">
    <location>
        <begin position="180"/>
        <end position="199"/>
    </location>
</feature>
<dbReference type="SUPFAM" id="SSF116726">
    <property type="entry name" value="TrkA C-terminal domain-like"/>
    <property type="match status" value="2"/>
</dbReference>
<dbReference type="EMBL" id="NWQG01000035">
    <property type="protein sequence ID" value="PDQ21863.1"/>
    <property type="molecule type" value="Genomic_DNA"/>
</dbReference>
<dbReference type="PANTHER" id="PTHR43652">
    <property type="entry name" value="BASIC AMINO ACID ANTIPORTER YFCC-RELATED"/>
    <property type="match status" value="1"/>
</dbReference>
<keyword evidence="3 7" id="KW-0812">Transmembrane</keyword>
<feature type="transmembrane region" description="Helical" evidence="7">
    <location>
        <begin position="134"/>
        <end position="152"/>
    </location>
</feature>
<dbReference type="Proteomes" id="UP000219182">
    <property type="component" value="Unassembled WGS sequence"/>
</dbReference>
<evidence type="ECO:0000256" key="5">
    <source>
        <dbReference type="ARBA" id="ARBA00022989"/>
    </source>
</evidence>
<dbReference type="Pfam" id="PF02080">
    <property type="entry name" value="TrkA_C"/>
    <property type="match status" value="2"/>
</dbReference>
<keyword evidence="5 7" id="KW-1133">Transmembrane helix</keyword>
<feature type="domain" description="RCK C-terminal" evidence="8">
    <location>
        <begin position="297"/>
        <end position="382"/>
    </location>
</feature>
<dbReference type="RefSeq" id="WP_097572571.1">
    <property type="nucleotide sequence ID" value="NZ_NWQG01000035.1"/>
</dbReference>
<evidence type="ECO:0000313" key="9">
    <source>
        <dbReference type="EMBL" id="PDQ21863.1"/>
    </source>
</evidence>
<keyword evidence="10" id="KW-1185">Reference proteome</keyword>
<dbReference type="Pfam" id="PF03600">
    <property type="entry name" value="CitMHS"/>
    <property type="match status" value="1"/>
</dbReference>
<evidence type="ECO:0000256" key="7">
    <source>
        <dbReference type="SAM" id="Phobius"/>
    </source>
</evidence>
<name>A0A2A6FJF0_9HYPH</name>
<keyword evidence="2" id="KW-0813">Transport</keyword>
<evidence type="ECO:0000256" key="3">
    <source>
        <dbReference type="ARBA" id="ARBA00022692"/>
    </source>
</evidence>
<dbReference type="GO" id="GO:0008324">
    <property type="term" value="F:monoatomic cation transmembrane transporter activity"/>
    <property type="evidence" value="ECO:0007669"/>
    <property type="project" value="InterPro"/>
</dbReference>
<evidence type="ECO:0000256" key="6">
    <source>
        <dbReference type="ARBA" id="ARBA00023136"/>
    </source>
</evidence>
<dbReference type="GO" id="GO:0005886">
    <property type="term" value="C:plasma membrane"/>
    <property type="evidence" value="ECO:0007669"/>
    <property type="project" value="TreeGrafter"/>
</dbReference>
<feature type="transmembrane region" description="Helical" evidence="7">
    <location>
        <begin position="28"/>
        <end position="45"/>
    </location>
</feature>
<dbReference type="Gene3D" id="3.30.70.1450">
    <property type="entry name" value="Regulator of K+ conductance, C-terminal domain"/>
    <property type="match status" value="2"/>
</dbReference>
<organism evidence="9 10">
    <name type="scientific">Mesorhizobium sanjuanii</name>
    <dbReference type="NCBI Taxonomy" id="2037900"/>
    <lineage>
        <taxon>Bacteria</taxon>
        <taxon>Pseudomonadati</taxon>
        <taxon>Pseudomonadota</taxon>
        <taxon>Alphaproteobacteria</taxon>
        <taxon>Hyphomicrobiales</taxon>
        <taxon>Phyllobacteriaceae</taxon>
        <taxon>Mesorhizobium</taxon>
    </lineage>
</organism>
<dbReference type="InterPro" id="IPR036721">
    <property type="entry name" value="RCK_C_sf"/>
</dbReference>
<accession>A0A2A6FJF0</accession>
<evidence type="ECO:0000256" key="2">
    <source>
        <dbReference type="ARBA" id="ARBA00022448"/>
    </source>
</evidence>
<proteinExistence type="predicted"/>
<evidence type="ECO:0000313" key="10">
    <source>
        <dbReference type="Proteomes" id="UP000219182"/>
    </source>
</evidence>
<comment type="subcellular location">
    <subcellularLocation>
        <location evidence="1">Membrane</location>
        <topology evidence="1">Multi-pass membrane protein</topology>
    </subcellularLocation>
</comment>
<reference evidence="9 10" key="1">
    <citation type="submission" date="2017-09" db="EMBL/GenBank/DDBJ databases">
        <title>Mesorhizobum sanjuanii sp. nov. isolated from nodules of Lotus tenuis in saline-alkaline lowlands of Flooding Pampa.</title>
        <authorList>
            <person name="Sannazzaro A.I."/>
            <person name="Torres Tejerizo G.A."/>
            <person name="Fontana F."/>
            <person name="Cumpa Velazquez L.M."/>
            <person name="Hansen L."/>
            <person name="Pistorio M."/>
            <person name="Estrella M.J."/>
        </authorList>
    </citation>
    <scope>NUCLEOTIDE SEQUENCE [LARGE SCALE GENOMIC DNA]</scope>
    <source>
        <strain evidence="9 10">BSA136</strain>
    </source>
</reference>